<dbReference type="GeneID" id="8590076"/>
<dbReference type="KEGG" id="cbr:CBG_24093"/>
<dbReference type="InParanoid" id="A8WJY9"/>
<dbReference type="AlphaFoldDB" id="A8WJY9"/>
<evidence type="ECO:0000313" key="4">
    <source>
        <dbReference type="WormBase" id="CBG24093"/>
    </source>
</evidence>
<dbReference type="HOGENOM" id="CLU_1349974_0_0_1"/>
<sequence>MNLMNILTPEIFYVLDKHFQQPLKNVPKVSLRFLKLFYAWISIASIWYIVFGAWFLRGAGSWYSCMTVVLAVILSLAFFYESDGRGWKKFATLCVFCAIPRLLVSPIYAVAKVQTSNVNGTQTPDFVEAFHNISLYAQTLFISLLKLYFSFSSGFKEKHNDISMIWFVYYYNFMLIFITIQRVSVRKALDEKKQKVYAETLVVEEAQRADVKQGTGPMHI</sequence>
<evidence type="ECO:0000313" key="2">
    <source>
        <dbReference type="EMBL" id="CAP20782.2"/>
    </source>
</evidence>
<name>A8WJY9_CAEBR</name>
<gene>
    <name evidence="2 4" type="ORF">CBG24093</name>
    <name evidence="2" type="ORF">CBG_24093</name>
</gene>
<feature type="transmembrane region" description="Helical" evidence="1">
    <location>
        <begin position="129"/>
        <end position="149"/>
    </location>
</feature>
<keyword evidence="3" id="KW-1185">Reference proteome</keyword>
<protein>
    <submittedName>
        <fullName evidence="2">Protein CBG24093</fullName>
    </submittedName>
</protein>
<dbReference type="FunCoup" id="A8WJY9">
    <property type="interactions" value="297"/>
</dbReference>
<accession>A8WJY9</accession>
<dbReference type="WormBase" id="CBG24093">
    <property type="protein sequence ID" value="CBP40858"/>
    <property type="gene ID" value="WBGene00042285"/>
</dbReference>
<reference evidence="2 3" key="1">
    <citation type="journal article" date="2003" name="PLoS Biol.">
        <title>The genome sequence of Caenorhabditis briggsae: a platform for comparative genomics.</title>
        <authorList>
            <person name="Stein L.D."/>
            <person name="Bao Z."/>
            <person name="Blasiar D."/>
            <person name="Blumenthal T."/>
            <person name="Brent M.R."/>
            <person name="Chen N."/>
            <person name="Chinwalla A."/>
            <person name="Clarke L."/>
            <person name="Clee C."/>
            <person name="Coghlan A."/>
            <person name="Coulson A."/>
            <person name="D'Eustachio P."/>
            <person name="Fitch D.H."/>
            <person name="Fulton L.A."/>
            <person name="Fulton R.E."/>
            <person name="Griffiths-Jones S."/>
            <person name="Harris T.W."/>
            <person name="Hillier L.W."/>
            <person name="Kamath R."/>
            <person name="Kuwabara P.E."/>
            <person name="Mardis E.R."/>
            <person name="Marra M.A."/>
            <person name="Miner T.L."/>
            <person name="Minx P."/>
            <person name="Mullikin J.C."/>
            <person name="Plumb R.W."/>
            <person name="Rogers J."/>
            <person name="Schein J.E."/>
            <person name="Sohrmann M."/>
            <person name="Spieth J."/>
            <person name="Stajich J.E."/>
            <person name="Wei C."/>
            <person name="Willey D."/>
            <person name="Wilson R.K."/>
            <person name="Durbin R."/>
            <person name="Waterston R.H."/>
        </authorList>
    </citation>
    <scope>NUCLEOTIDE SEQUENCE [LARGE SCALE GENOMIC DNA]</scope>
    <source>
        <strain evidence="2 3">AF16</strain>
    </source>
</reference>
<organism evidence="2 3">
    <name type="scientific">Caenorhabditis briggsae</name>
    <dbReference type="NCBI Taxonomy" id="6238"/>
    <lineage>
        <taxon>Eukaryota</taxon>
        <taxon>Metazoa</taxon>
        <taxon>Ecdysozoa</taxon>
        <taxon>Nematoda</taxon>
        <taxon>Chromadorea</taxon>
        <taxon>Rhabditida</taxon>
        <taxon>Rhabditina</taxon>
        <taxon>Rhabditomorpha</taxon>
        <taxon>Rhabditoidea</taxon>
        <taxon>Rhabditidae</taxon>
        <taxon>Peloderinae</taxon>
        <taxon>Caenorhabditis</taxon>
    </lineage>
</organism>
<dbReference type="RefSeq" id="XP_002648074.2">
    <property type="nucleotide sequence ID" value="XM_002648028.2"/>
</dbReference>
<proteinExistence type="predicted"/>
<feature type="transmembrane region" description="Helical" evidence="1">
    <location>
        <begin position="90"/>
        <end position="109"/>
    </location>
</feature>
<feature type="transmembrane region" description="Helical" evidence="1">
    <location>
        <begin position="36"/>
        <end position="55"/>
    </location>
</feature>
<keyword evidence="1" id="KW-0812">Transmembrane</keyword>
<feature type="transmembrane region" description="Helical" evidence="1">
    <location>
        <begin position="61"/>
        <end position="78"/>
    </location>
</feature>
<keyword evidence="1" id="KW-1133">Transmembrane helix</keyword>
<reference evidence="2 3" key="2">
    <citation type="journal article" date="2011" name="PLoS Genet.">
        <title>Caenorhabditis briggsae recombinant inbred line genotypes reveal inter-strain incompatibility and the evolution of recombination.</title>
        <authorList>
            <person name="Ross J.A."/>
            <person name="Koboldt D.C."/>
            <person name="Staisch J.E."/>
            <person name="Chamberlin H.M."/>
            <person name="Gupta B.P."/>
            <person name="Miller R.D."/>
            <person name="Baird S.E."/>
            <person name="Haag E.S."/>
        </authorList>
    </citation>
    <scope>NUCLEOTIDE SEQUENCE [LARGE SCALE GENOMIC DNA]</scope>
    <source>
        <strain evidence="2 3">AF16</strain>
    </source>
</reference>
<dbReference type="CTD" id="8590076"/>
<evidence type="ECO:0000256" key="1">
    <source>
        <dbReference type="SAM" id="Phobius"/>
    </source>
</evidence>
<keyword evidence="1" id="KW-0472">Membrane</keyword>
<dbReference type="eggNOG" id="ENOG502THX3">
    <property type="taxonomic scope" value="Eukaryota"/>
</dbReference>
<feature type="transmembrane region" description="Helical" evidence="1">
    <location>
        <begin position="161"/>
        <end position="180"/>
    </location>
</feature>
<dbReference type="EMBL" id="HE601225">
    <property type="protein sequence ID" value="CAP20782.2"/>
    <property type="molecule type" value="Genomic_DNA"/>
</dbReference>
<evidence type="ECO:0000313" key="3">
    <source>
        <dbReference type="Proteomes" id="UP000008549"/>
    </source>
</evidence>
<dbReference type="STRING" id="6238.A8WJY9"/>
<dbReference type="Proteomes" id="UP000008549">
    <property type="component" value="Unassembled WGS sequence"/>
</dbReference>